<proteinExistence type="predicted"/>
<reference evidence="1 2" key="1">
    <citation type="submission" date="2019-08" db="EMBL/GenBank/DDBJ databases">
        <title>The genome of the soybean aphid Biotype 1, its phylome, world population structure and adaptation to the North American continent.</title>
        <authorList>
            <person name="Giordano R."/>
            <person name="Donthu R.K."/>
            <person name="Hernandez A.G."/>
            <person name="Wright C.L."/>
            <person name="Zimin A.V."/>
        </authorList>
    </citation>
    <scope>NUCLEOTIDE SEQUENCE [LARGE SCALE GENOMIC DNA]</scope>
    <source>
        <tissue evidence="1">Whole aphids</tissue>
    </source>
</reference>
<dbReference type="Proteomes" id="UP000475862">
    <property type="component" value="Unassembled WGS sequence"/>
</dbReference>
<comment type="caution">
    <text evidence="1">The sequence shown here is derived from an EMBL/GenBank/DDBJ whole genome shotgun (WGS) entry which is preliminary data.</text>
</comment>
<name>A0A6G0U9N3_APHGL</name>
<evidence type="ECO:0000313" key="1">
    <source>
        <dbReference type="EMBL" id="KAE9545784.1"/>
    </source>
</evidence>
<sequence>MRCYNNWPTRPDKRDLVPTESVLEFNNDFTKSFYENNKRVKILTASHLVEGLVINRMLSKYCVIELFVSRKTNDRIDLINTLKTCSVLNEIFLTSIFGEVAEIVVVVKCSYYLLHTTFLSFLTKQKGVYKCGVKNKIKENQSRGYLCLRRPRELSGKFTRGEFVYEENCVIPEVVMEFITVIGSKIIKCVLVCDNMSEETLKQVVLAKSPEVIFSTLYNWYHLVIDLSLEKEYIFNFALNQLRKIKLRRLKKLRIFQTLTRLYVILNINDI</sequence>
<dbReference type="EMBL" id="VYZN01000001">
    <property type="protein sequence ID" value="KAE9545784.1"/>
    <property type="molecule type" value="Genomic_DNA"/>
</dbReference>
<accession>A0A6G0U9N3</accession>
<gene>
    <name evidence="1" type="ORF">AGLY_001327</name>
</gene>
<protein>
    <submittedName>
        <fullName evidence="1">Uncharacterized protein</fullName>
    </submittedName>
</protein>
<keyword evidence="2" id="KW-1185">Reference proteome</keyword>
<organism evidence="1 2">
    <name type="scientific">Aphis glycines</name>
    <name type="common">Soybean aphid</name>
    <dbReference type="NCBI Taxonomy" id="307491"/>
    <lineage>
        <taxon>Eukaryota</taxon>
        <taxon>Metazoa</taxon>
        <taxon>Ecdysozoa</taxon>
        <taxon>Arthropoda</taxon>
        <taxon>Hexapoda</taxon>
        <taxon>Insecta</taxon>
        <taxon>Pterygota</taxon>
        <taxon>Neoptera</taxon>
        <taxon>Paraneoptera</taxon>
        <taxon>Hemiptera</taxon>
        <taxon>Sternorrhyncha</taxon>
        <taxon>Aphidomorpha</taxon>
        <taxon>Aphidoidea</taxon>
        <taxon>Aphididae</taxon>
        <taxon>Aphidini</taxon>
        <taxon>Aphis</taxon>
        <taxon>Aphis</taxon>
    </lineage>
</organism>
<evidence type="ECO:0000313" key="2">
    <source>
        <dbReference type="Proteomes" id="UP000475862"/>
    </source>
</evidence>
<dbReference type="AlphaFoldDB" id="A0A6G0U9N3"/>